<keyword evidence="1" id="KW-0812">Transmembrane</keyword>
<feature type="transmembrane region" description="Helical" evidence="1">
    <location>
        <begin position="73"/>
        <end position="94"/>
    </location>
</feature>
<organism evidence="2 3">
    <name type="scientific">Sphingopyxis soli</name>
    <dbReference type="NCBI Taxonomy" id="592051"/>
    <lineage>
        <taxon>Bacteria</taxon>
        <taxon>Pseudomonadati</taxon>
        <taxon>Pseudomonadota</taxon>
        <taxon>Alphaproteobacteria</taxon>
        <taxon>Sphingomonadales</taxon>
        <taxon>Sphingomonadaceae</taxon>
        <taxon>Sphingopyxis</taxon>
    </lineage>
</organism>
<protein>
    <submittedName>
        <fullName evidence="2">YeeE/YedE thiosulfate transporter family protein</fullName>
    </submittedName>
</protein>
<dbReference type="Proteomes" id="UP001500738">
    <property type="component" value="Unassembled WGS sequence"/>
</dbReference>
<feature type="transmembrane region" description="Helical" evidence="1">
    <location>
        <begin position="140"/>
        <end position="158"/>
    </location>
</feature>
<comment type="caution">
    <text evidence="2">The sequence shown here is derived from an EMBL/GenBank/DDBJ whole genome shotgun (WGS) entry which is preliminary data.</text>
</comment>
<reference evidence="3" key="1">
    <citation type="journal article" date="2019" name="Int. J. Syst. Evol. Microbiol.">
        <title>The Global Catalogue of Microorganisms (GCM) 10K type strain sequencing project: providing services to taxonomists for standard genome sequencing and annotation.</title>
        <authorList>
            <consortium name="The Broad Institute Genomics Platform"/>
            <consortium name="The Broad Institute Genome Sequencing Center for Infectious Disease"/>
            <person name="Wu L."/>
            <person name="Ma J."/>
        </authorList>
    </citation>
    <scope>NUCLEOTIDE SEQUENCE [LARGE SCALE GENOMIC DNA]</scope>
    <source>
        <strain evidence="3">JCM 15910</strain>
    </source>
</reference>
<sequence>MIPSAGILAVALVSAALMGLAIQRGATCMVAAVDEAMSEGRYGRAAALAEAAIWVGGLAAIAAAAGWLHMTPAAYAVTGWTVAGGVLLGVGAWVNRACVFGAVARIGAGQWAWLATPVGFFLGCLVPVEAPMGHAGSSFGAGTEGAVIVTLFAACAIWRVSQLFSAEHIGRHLWHPHRATLLIAVTFVTTLLSAGYWAYTDALAALARSMDAMLSLRVLMVAALLGGAVAGGAIAGKLRRERPRGPDVLRCLAGGALMGTGASLVPGSNDGLILLGLPALLPHAWVAVATMALAIALAIRLAAVTGEAGTAKP</sequence>
<feature type="transmembrane region" description="Helical" evidence="1">
    <location>
        <begin position="285"/>
        <end position="303"/>
    </location>
</feature>
<feature type="transmembrane region" description="Helical" evidence="1">
    <location>
        <begin position="106"/>
        <end position="128"/>
    </location>
</feature>
<dbReference type="EMBL" id="BAAAFE010000007">
    <property type="protein sequence ID" value="GAA0864608.1"/>
    <property type="molecule type" value="Genomic_DNA"/>
</dbReference>
<keyword evidence="3" id="KW-1185">Reference proteome</keyword>
<dbReference type="RefSeq" id="WP_215349351.1">
    <property type="nucleotide sequence ID" value="NZ_BAAAFE010000007.1"/>
</dbReference>
<keyword evidence="1" id="KW-0472">Membrane</keyword>
<keyword evidence="1" id="KW-1133">Transmembrane helix</keyword>
<feature type="transmembrane region" description="Helical" evidence="1">
    <location>
        <begin position="6"/>
        <end position="33"/>
    </location>
</feature>
<proteinExistence type="predicted"/>
<evidence type="ECO:0000313" key="3">
    <source>
        <dbReference type="Proteomes" id="UP001500738"/>
    </source>
</evidence>
<dbReference type="Pfam" id="PF04143">
    <property type="entry name" value="Sulf_transp"/>
    <property type="match status" value="1"/>
</dbReference>
<feature type="transmembrane region" description="Helical" evidence="1">
    <location>
        <begin position="214"/>
        <end position="236"/>
    </location>
</feature>
<evidence type="ECO:0000313" key="2">
    <source>
        <dbReference type="EMBL" id="GAA0864608.1"/>
    </source>
</evidence>
<evidence type="ECO:0000256" key="1">
    <source>
        <dbReference type="SAM" id="Phobius"/>
    </source>
</evidence>
<feature type="transmembrane region" description="Helical" evidence="1">
    <location>
        <begin position="179"/>
        <end position="199"/>
    </location>
</feature>
<name>A0ABP3XHH8_9SPHN</name>
<feature type="transmembrane region" description="Helical" evidence="1">
    <location>
        <begin position="45"/>
        <end position="67"/>
    </location>
</feature>
<gene>
    <name evidence="2" type="ORF">GCM10009115_19810</name>
</gene>
<feature type="transmembrane region" description="Helical" evidence="1">
    <location>
        <begin position="248"/>
        <end position="265"/>
    </location>
</feature>
<dbReference type="InterPro" id="IPR007272">
    <property type="entry name" value="Sulf_transp_TsuA/YedE"/>
</dbReference>
<accession>A0ABP3XHH8</accession>